<dbReference type="OrthoDB" id="1470350at2759"/>
<dbReference type="EMBL" id="ASPP01008887">
    <property type="protein sequence ID" value="ETO24901.1"/>
    <property type="molecule type" value="Genomic_DNA"/>
</dbReference>
<keyword evidence="3" id="KW-0560">Oxidoreductase</keyword>
<dbReference type="PANTHER" id="PTHR24296">
    <property type="entry name" value="CYTOCHROME P450"/>
    <property type="match status" value="1"/>
</dbReference>
<dbReference type="PRINTS" id="PR00463">
    <property type="entry name" value="EP450I"/>
</dbReference>
<keyword evidence="4 5" id="KW-0408">Iron</keyword>
<evidence type="ECO:0000256" key="2">
    <source>
        <dbReference type="ARBA" id="ARBA00022723"/>
    </source>
</evidence>
<dbReference type="InterPro" id="IPR001128">
    <property type="entry name" value="Cyt_P450"/>
</dbReference>
<evidence type="ECO:0000313" key="6">
    <source>
        <dbReference type="EMBL" id="ETO24901.1"/>
    </source>
</evidence>
<keyword evidence="2 5" id="KW-0479">Metal-binding</keyword>
<dbReference type="InterPro" id="IPR002401">
    <property type="entry name" value="Cyt_P450_E_grp-I"/>
</dbReference>
<dbReference type="OMA" id="NDNGYIH"/>
<dbReference type="GO" id="GO:0005506">
    <property type="term" value="F:iron ion binding"/>
    <property type="evidence" value="ECO:0007669"/>
    <property type="project" value="InterPro"/>
</dbReference>
<evidence type="ECO:0000256" key="1">
    <source>
        <dbReference type="ARBA" id="ARBA00010617"/>
    </source>
</evidence>
<comment type="similarity">
    <text evidence="1">Belongs to the cytochrome P450 family.</text>
</comment>
<evidence type="ECO:0000256" key="5">
    <source>
        <dbReference type="PIRSR" id="PIRSR602401-1"/>
    </source>
</evidence>
<dbReference type="Pfam" id="PF00067">
    <property type="entry name" value="p450"/>
    <property type="match status" value="1"/>
</dbReference>
<gene>
    <name evidence="6" type="ORF">RFI_12256</name>
</gene>
<protein>
    <recommendedName>
        <fullName evidence="8">Cytochrome P450</fullName>
    </recommendedName>
</protein>
<dbReference type="GO" id="GO:0016705">
    <property type="term" value="F:oxidoreductase activity, acting on paired donors, with incorporation or reduction of molecular oxygen"/>
    <property type="evidence" value="ECO:0007669"/>
    <property type="project" value="InterPro"/>
</dbReference>
<dbReference type="GO" id="GO:0004497">
    <property type="term" value="F:monooxygenase activity"/>
    <property type="evidence" value="ECO:0007669"/>
    <property type="project" value="InterPro"/>
</dbReference>
<dbReference type="Proteomes" id="UP000023152">
    <property type="component" value="Unassembled WGS sequence"/>
</dbReference>
<evidence type="ECO:0008006" key="8">
    <source>
        <dbReference type="Google" id="ProtNLM"/>
    </source>
</evidence>
<organism evidence="6 7">
    <name type="scientific">Reticulomyxa filosa</name>
    <dbReference type="NCBI Taxonomy" id="46433"/>
    <lineage>
        <taxon>Eukaryota</taxon>
        <taxon>Sar</taxon>
        <taxon>Rhizaria</taxon>
        <taxon>Retaria</taxon>
        <taxon>Foraminifera</taxon>
        <taxon>Monothalamids</taxon>
        <taxon>Reticulomyxidae</taxon>
        <taxon>Reticulomyxa</taxon>
    </lineage>
</organism>
<evidence type="ECO:0000256" key="3">
    <source>
        <dbReference type="ARBA" id="ARBA00023002"/>
    </source>
</evidence>
<dbReference type="PRINTS" id="PR00385">
    <property type="entry name" value="P450"/>
</dbReference>
<dbReference type="Gene3D" id="1.10.630.10">
    <property type="entry name" value="Cytochrome P450"/>
    <property type="match status" value="1"/>
</dbReference>
<reference evidence="6 7" key="1">
    <citation type="journal article" date="2013" name="Curr. Biol.">
        <title>The Genome of the Foraminiferan Reticulomyxa filosa.</title>
        <authorList>
            <person name="Glockner G."/>
            <person name="Hulsmann N."/>
            <person name="Schleicher M."/>
            <person name="Noegel A.A."/>
            <person name="Eichinger L."/>
            <person name="Gallinger C."/>
            <person name="Pawlowski J."/>
            <person name="Sierra R."/>
            <person name="Euteneuer U."/>
            <person name="Pillet L."/>
            <person name="Moustafa A."/>
            <person name="Platzer M."/>
            <person name="Groth M."/>
            <person name="Szafranski K."/>
            <person name="Schliwa M."/>
        </authorList>
    </citation>
    <scope>NUCLEOTIDE SEQUENCE [LARGE SCALE GENOMIC DNA]</scope>
</reference>
<keyword evidence="7" id="KW-1185">Reference proteome</keyword>
<sequence length="277" mass="31692">MCIGLGQPQHRTELAKQYDLISLFLNEEVSSKEKLSEKELRDIAINFIIAGRDTTASLLTWTCYELSLYPEIQDNILNELKSVVGITNDKDLAKLEGLTFEHISKLTYLEAVLLEALRLHPSVPTMLRFAQEDIKMPGGEIIRKGDGIVIFSFALARLEKLWPNPLEFNPKRFLDCKEPHPAYYYPFFNVQPRLCLGKHVALMEAKIAIAKIIVKYHLKLKQGQKFTPVFSATLQLKEGMEMFFVPRKGQTTPLNDLNKTTNSFVTILKLFVIDLNY</sequence>
<name>X6NG26_RETFI</name>
<comment type="caution">
    <text evidence="6">The sequence shown here is derived from an EMBL/GenBank/DDBJ whole genome shotgun (WGS) entry which is preliminary data.</text>
</comment>
<evidence type="ECO:0000313" key="7">
    <source>
        <dbReference type="Proteomes" id="UP000023152"/>
    </source>
</evidence>
<proteinExistence type="inferred from homology"/>
<dbReference type="SUPFAM" id="SSF48264">
    <property type="entry name" value="Cytochrome P450"/>
    <property type="match status" value="1"/>
</dbReference>
<dbReference type="AlphaFoldDB" id="X6NG26"/>
<accession>X6NG26</accession>
<dbReference type="InterPro" id="IPR036396">
    <property type="entry name" value="Cyt_P450_sf"/>
</dbReference>
<comment type="cofactor">
    <cofactor evidence="5">
        <name>heme</name>
        <dbReference type="ChEBI" id="CHEBI:30413"/>
    </cofactor>
</comment>
<keyword evidence="5" id="KW-0349">Heme</keyword>
<evidence type="ECO:0000256" key="4">
    <source>
        <dbReference type="ARBA" id="ARBA00023004"/>
    </source>
</evidence>
<dbReference type="GO" id="GO:0020037">
    <property type="term" value="F:heme binding"/>
    <property type="evidence" value="ECO:0007669"/>
    <property type="project" value="InterPro"/>
</dbReference>
<feature type="binding site" description="axial binding residue" evidence="5">
    <location>
        <position position="195"/>
    </location>
    <ligand>
        <name>heme</name>
        <dbReference type="ChEBI" id="CHEBI:30413"/>
    </ligand>
    <ligandPart>
        <name>Fe</name>
        <dbReference type="ChEBI" id="CHEBI:18248"/>
    </ligandPart>
</feature>